<reference evidence="2 4" key="1">
    <citation type="submission" date="2019-06" db="EMBL/GenBank/DDBJ databases">
        <title>Sequencing the genomes of 1000 actinobacteria strains.</title>
        <authorList>
            <person name="Klenk H.-P."/>
        </authorList>
    </citation>
    <scope>NUCLEOTIDE SEQUENCE [LARGE SCALE GENOMIC DNA]</scope>
    <source>
        <strain evidence="2 4">DSM 42059</strain>
    </source>
</reference>
<protein>
    <submittedName>
        <fullName evidence="3">DUF397 domain-containing protein</fullName>
    </submittedName>
    <submittedName>
        <fullName evidence="2">Uncharacterized protein DUF397</fullName>
    </submittedName>
</protein>
<evidence type="ECO:0000313" key="5">
    <source>
        <dbReference type="Proteomes" id="UP001330827"/>
    </source>
</evidence>
<feature type="domain" description="DUF397" evidence="1">
    <location>
        <begin position="52"/>
        <end position="104"/>
    </location>
</feature>
<dbReference type="EMBL" id="CP109114">
    <property type="protein sequence ID" value="WSC14140.1"/>
    <property type="molecule type" value="Genomic_DNA"/>
</dbReference>
<feature type="domain" description="DUF397" evidence="1">
    <location>
        <begin position="15"/>
        <end position="32"/>
    </location>
</feature>
<evidence type="ECO:0000313" key="3">
    <source>
        <dbReference type="EMBL" id="WSC14140.1"/>
    </source>
</evidence>
<dbReference type="Proteomes" id="UP000318186">
    <property type="component" value="Unassembled WGS sequence"/>
</dbReference>
<accession>A0A561UZL0</accession>
<organism evidence="2 4">
    <name type="scientific">Streptomyces brevispora</name>
    <dbReference type="NCBI Taxonomy" id="887462"/>
    <lineage>
        <taxon>Bacteria</taxon>
        <taxon>Bacillati</taxon>
        <taxon>Actinomycetota</taxon>
        <taxon>Actinomycetes</taxon>
        <taxon>Kitasatosporales</taxon>
        <taxon>Streptomycetaceae</taxon>
        <taxon>Streptomyces</taxon>
    </lineage>
</organism>
<dbReference type="Pfam" id="PF04149">
    <property type="entry name" value="DUF397"/>
    <property type="match status" value="2"/>
</dbReference>
<dbReference type="InterPro" id="IPR007278">
    <property type="entry name" value="DUF397"/>
</dbReference>
<sequence length="108" mass="11411">MKLSDSDYDLTTAIWHKSSYSGGSGGDCVEVATWRKSSYSGASGGDCLEVGSWRKSTHSGGDGDCLEVLDGVPEVVPVRDSKVSDGPALMFRAGAWQSFVTDLKRACA</sequence>
<reference evidence="3 5" key="2">
    <citation type="submission" date="2022-10" db="EMBL/GenBank/DDBJ databases">
        <title>The complete genomes of actinobacterial strains from the NBC collection.</title>
        <authorList>
            <person name="Joergensen T.S."/>
            <person name="Alvarez Arevalo M."/>
            <person name="Sterndorff E.B."/>
            <person name="Faurdal D."/>
            <person name="Vuksanovic O."/>
            <person name="Mourched A.-S."/>
            <person name="Charusanti P."/>
            <person name="Shaw S."/>
            <person name="Blin K."/>
            <person name="Weber T."/>
        </authorList>
    </citation>
    <scope>NUCLEOTIDE SEQUENCE [LARGE SCALE GENOMIC DNA]</scope>
    <source>
        <strain evidence="3 5">NBC 01769</strain>
    </source>
</reference>
<evidence type="ECO:0000313" key="2">
    <source>
        <dbReference type="EMBL" id="TWG04777.1"/>
    </source>
</evidence>
<gene>
    <name evidence="2" type="ORF">FHX80_113249</name>
    <name evidence="3" type="ORF">OIE64_15660</name>
</gene>
<name>A0A561UZL0_9ACTN</name>
<dbReference type="OrthoDB" id="4570646at2"/>
<dbReference type="Proteomes" id="UP001330827">
    <property type="component" value="Chromosome"/>
</dbReference>
<keyword evidence="5" id="KW-1185">Reference proteome</keyword>
<proteinExistence type="predicted"/>
<dbReference type="AlphaFoldDB" id="A0A561UZL0"/>
<evidence type="ECO:0000313" key="4">
    <source>
        <dbReference type="Proteomes" id="UP000318186"/>
    </source>
</evidence>
<dbReference type="EMBL" id="VIWW01000001">
    <property type="protein sequence ID" value="TWG04777.1"/>
    <property type="molecule type" value="Genomic_DNA"/>
</dbReference>
<evidence type="ECO:0000259" key="1">
    <source>
        <dbReference type="Pfam" id="PF04149"/>
    </source>
</evidence>
<dbReference type="RefSeq" id="WP_145764845.1">
    <property type="nucleotide sequence ID" value="NZ_CP109114.1"/>
</dbReference>